<dbReference type="AlphaFoldDB" id="A0A7W8LR70"/>
<sequence>MPAELLEVLVLVRDKTVDGARPLGLWSASRLSISPSC</sequence>
<accession>A0A7W8LR70</accession>
<evidence type="ECO:0000313" key="2">
    <source>
        <dbReference type="Proteomes" id="UP000525389"/>
    </source>
</evidence>
<evidence type="ECO:0000313" key="1">
    <source>
        <dbReference type="EMBL" id="MBB5235581.1"/>
    </source>
</evidence>
<comment type="caution">
    <text evidence="1">The sequence shown here is derived from an EMBL/GenBank/DDBJ whole genome shotgun (WGS) entry which is preliminary data.</text>
</comment>
<protein>
    <submittedName>
        <fullName evidence="1">Uncharacterized protein</fullName>
    </submittedName>
</protein>
<dbReference type="Proteomes" id="UP000525389">
    <property type="component" value="Unassembled WGS sequence"/>
</dbReference>
<proteinExistence type="predicted"/>
<organism evidence="1 2">
    <name type="scientific">Deinococcus budaensis</name>
    <dbReference type="NCBI Taxonomy" id="1665626"/>
    <lineage>
        <taxon>Bacteria</taxon>
        <taxon>Thermotogati</taxon>
        <taxon>Deinococcota</taxon>
        <taxon>Deinococci</taxon>
        <taxon>Deinococcales</taxon>
        <taxon>Deinococcaceae</taxon>
        <taxon>Deinococcus</taxon>
    </lineage>
</organism>
<dbReference type="EMBL" id="JACHFN010000013">
    <property type="protein sequence ID" value="MBB5235581.1"/>
    <property type="molecule type" value="Genomic_DNA"/>
</dbReference>
<name>A0A7W8LR70_9DEIO</name>
<reference evidence="1 2" key="1">
    <citation type="submission" date="2020-08" db="EMBL/GenBank/DDBJ databases">
        <title>Genomic Encyclopedia of Type Strains, Phase IV (KMG-IV): sequencing the most valuable type-strain genomes for metagenomic binning, comparative biology and taxonomic classification.</title>
        <authorList>
            <person name="Goeker M."/>
        </authorList>
    </citation>
    <scope>NUCLEOTIDE SEQUENCE [LARGE SCALE GENOMIC DNA]</scope>
    <source>
        <strain evidence="1 2">DSM 101791</strain>
    </source>
</reference>
<gene>
    <name evidence="1" type="ORF">HNQ09_003038</name>
</gene>
<keyword evidence="2" id="KW-1185">Reference proteome</keyword>